<evidence type="ECO:0000259" key="2">
    <source>
        <dbReference type="PROSITE" id="PS50195"/>
    </source>
</evidence>
<dbReference type="PROSITE" id="PS50195">
    <property type="entry name" value="PX"/>
    <property type="match status" value="1"/>
</dbReference>
<dbReference type="AlphaFoldDB" id="A0A7S3MCE1"/>
<dbReference type="EMBL" id="HBIC01041114">
    <property type="protein sequence ID" value="CAE0292213.1"/>
    <property type="molecule type" value="Transcribed_RNA"/>
</dbReference>
<organism evidence="3">
    <name type="scientific">Spumella elongata</name>
    <dbReference type="NCBI Taxonomy" id="89044"/>
    <lineage>
        <taxon>Eukaryota</taxon>
        <taxon>Sar</taxon>
        <taxon>Stramenopiles</taxon>
        <taxon>Ochrophyta</taxon>
        <taxon>Chrysophyceae</taxon>
        <taxon>Chromulinales</taxon>
        <taxon>Chromulinaceae</taxon>
        <taxon>Spumella</taxon>
    </lineage>
</organism>
<proteinExistence type="predicted"/>
<protein>
    <recommendedName>
        <fullName evidence="2">PX domain-containing protein</fullName>
    </recommendedName>
</protein>
<feature type="compositionally biased region" description="Polar residues" evidence="1">
    <location>
        <begin position="513"/>
        <end position="533"/>
    </location>
</feature>
<dbReference type="InterPro" id="IPR036871">
    <property type="entry name" value="PX_dom_sf"/>
</dbReference>
<evidence type="ECO:0000256" key="1">
    <source>
        <dbReference type="SAM" id="MobiDB-lite"/>
    </source>
</evidence>
<feature type="region of interest" description="Disordered" evidence="1">
    <location>
        <begin position="204"/>
        <end position="225"/>
    </location>
</feature>
<sequence>MSSSSAQLVSVRVGWGEPTDDGDFIFNFHVRMGLVLWREMADYKSLSALNNAFKQSSDTFAGIPFPNIDRKESLVILGVMQEKEYNKDKIKAVERHRVLMEIWINYVMQHILSVSSETRRMCKVLLFSSPENTSRFNGWMRANSVFEGDSGLDSISEHDEGGHNEREHSLFNIRPHKKDVTLTLSKENLTRVIKKKDYLRNNVAGSDTARSDTHSDSSKTKSKFGGLFRKKNKTKSVVSDEPTIVREARDRDNTGHDAIAALSALNKTSVLMTTQVQRGEENASGVQVYNLYLRVSSKANTPVVYRTAQRYKNFKLLHNKLWEINDEITSGASSSARRHEESLSTAATGFTAPTAASKSAPYKDFMRVINAPFPALPIKSYFRMSLNDKELHIRTRMLDAWFREIAFYYRDMPSTAREAVRIFLNFDMRKPVDVFVHDQLAWGMMEAPKSDAPLLIVRHSTIIKLHDSVLDGSTKDASLLAYAAGGGDSTQSKSVRLNLKDVDNGSERYSYRDSFQNSHRSHVNSTRSGSKSLKPSHKAKSVA</sequence>
<feature type="domain" description="PX" evidence="2">
    <location>
        <begin position="270"/>
        <end position="430"/>
    </location>
</feature>
<feature type="compositionally biased region" description="Basic and acidic residues" evidence="1">
    <location>
        <begin position="209"/>
        <end position="219"/>
    </location>
</feature>
<dbReference type="InterPro" id="IPR001683">
    <property type="entry name" value="PX_dom"/>
</dbReference>
<gene>
    <name evidence="3" type="ORF">SELO1098_LOCUS21059</name>
</gene>
<dbReference type="GO" id="GO:0035091">
    <property type="term" value="F:phosphatidylinositol binding"/>
    <property type="evidence" value="ECO:0007669"/>
    <property type="project" value="InterPro"/>
</dbReference>
<name>A0A7S3MCE1_9STRA</name>
<feature type="region of interest" description="Disordered" evidence="1">
    <location>
        <begin position="507"/>
        <end position="543"/>
    </location>
</feature>
<accession>A0A7S3MCE1</accession>
<dbReference type="Gene3D" id="3.30.1520.10">
    <property type="entry name" value="Phox-like domain"/>
    <property type="match status" value="1"/>
</dbReference>
<reference evidence="3" key="1">
    <citation type="submission" date="2021-01" db="EMBL/GenBank/DDBJ databases">
        <authorList>
            <person name="Corre E."/>
            <person name="Pelletier E."/>
            <person name="Niang G."/>
            <person name="Scheremetjew M."/>
            <person name="Finn R."/>
            <person name="Kale V."/>
            <person name="Holt S."/>
            <person name="Cochrane G."/>
            <person name="Meng A."/>
            <person name="Brown T."/>
            <person name="Cohen L."/>
        </authorList>
    </citation>
    <scope>NUCLEOTIDE SEQUENCE</scope>
    <source>
        <strain evidence="3">CCAP 955/1</strain>
    </source>
</reference>
<feature type="compositionally biased region" description="Basic residues" evidence="1">
    <location>
        <begin position="534"/>
        <end position="543"/>
    </location>
</feature>
<evidence type="ECO:0000313" key="3">
    <source>
        <dbReference type="EMBL" id="CAE0292213.1"/>
    </source>
</evidence>